<dbReference type="EMBL" id="JBFBVU010000010">
    <property type="protein sequence ID" value="MEV8467163.1"/>
    <property type="molecule type" value="Genomic_DNA"/>
</dbReference>
<evidence type="ECO:0000313" key="1">
    <source>
        <dbReference type="EMBL" id="MEV8467163.1"/>
    </source>
</evidence>
<dbReference type="RefSeq" id="WP_366192935.1">
    <property type="nucleotide sequence ID" value="NZ_JBFBVU010000010.1"/>
</dbReference>
<gene>
    <name evidence="1" type="ORF">AB0T83_10260</name>
</gene>
<dbReference type="Proteomes" id="UP001553161">
    <property type="component" value="Unassembled WGS sequence"/>
</dbReference>
<protein>
    <submittedName>
        <fullName evidence="1">Uncharacterized protein</fullName>
    </submittedName>
</protein>
<accession>A0ABV3L6L1</accession>
<keyword evidence="2" id="KW-1185">Reference proteome</keyword>
<sequence length="41" mass="4374">MKAMFLAFAAVIVIAFAADQILQRAGFSAAERTSGDSVRLE</sequence>
<comment type="caution">
    <text evidence="1">The sequence shown here is derived from an EMBL/GenBank/DDBJ whole genome shotgun (WGS) entry which is preliminary data.</text>
</comment>
<reference evidence="1 2" key="1">
    <citation type="submission" date="2024-07" db="EMBL/GenBank/DDBJ databases">
        <authorList>
            <person name="Kang M."/>
        </authorList>
    </citation>
    <scope>NUCLEOTIDE SEQUENCE [LARGE SCALE GENOMIC DNA]</scope>
    <source>
        <strain evidence="1 2">DFM31</strain>
    </source>
</reference>
<proteinExistence type="predicted"/>
<name>A0ABV3L6L1_9RHOB</name>
<evidence type="ECO:0000313" key="2">
    <source>
        <dbReference type="Proteomes" id="UP001553161"/>
    </source>
</evidence>
<organism evidence="1 2">
    <name type="scientific">Meridianimarinicoccus marinus</name>
    <dbReference type="NCBI Taxonomy" id="3231483"/>
    <lineage>
        <taxon>Bacteria</taxon>
        <taxon>Pseudomonadati</taxon>
        <taxon>Pseudomonadota</taxon>
        <taxon>Alphaproteobacteria</taxon>
        <taxon>Rhodobacterales</taxon>
        <taxon>Paracoccaceae</taxon>
        <taxon>Meridianimarinicoccus</taxon>
    </lineage>
</organism>